<keyword evidence="8" id="KW-0378">Hydrolase</keyword>
<evidence type="ECO:0000256" key="5">
    <source>
        <dbReference type="ARBA" id="ARBA00022722"/>
    </source>
</evidence>
<feature type="binding site" evidence="13">
    <location>
        <position position="285"/>
    </location>
    <ligand>
        <name>Zn(2+)</name>
        <dbReference type="ChEBI" id="CHEBI:29105"/>
    </ligand>
</feature>
<sequence length="428" mass="47816">MAATTPTKHVVVDAGGFIRNAPIREIGEHVYTIPEVVHESCDKATRQRLQVLPYTLSFKEPSSEAISAVTDFAKKTGDYRHLSLTDIRVIALTYMLEKEHVGADHIKKEPTNKPAEYIVSNKRLEKPTDIAGFYIRPSAPVDEGQNDDKDQPESTADAAQSKEETHDPDEDLLNAESGSQQVHEPNPEKEEALTCTANEPACYDEEPVVDSKKQDAQQEMVQSSEQSPEVKRRMGDTSASEKCSVEVACLTTDFAMQNVLIQMGLNVVSVDGMLIKRAKSYVLRCIACMKITFNTSKVFCPHCGNKTLKRVAMTRDEDGTVRYYFSRRPLNTRGMKYPLPMPKGGKHAKNPVLVEDQPLPQQRASKKSQKKMDIFTPEYVTGSSPFAVNDITSRAAQLGISGKHNYGANAYWNKRNPNEARKKHGRRK</sequence>
<dbReference type="GO" id="GO:0016787">
    <property type="term" value="F:hydrolase activity"/>
    <property type="evidence" value="ECO:0007669"/>
    <property type="project" value="UniProtKB-KW"/>
</dbReference>
<feature type="domain" description="Ribonuclease PIN" evidence="16">
    <location>
        <begin position="10"/>
        <end position="96"/>
    </location>
</feature>
<keyword evidence="6 12" id="KW-0479">Metal-binding</keyword>
<feature type="region of interest" description="Disordered" evidence="14">
    <location>
        <begin position="137"/>
        <end position="173"/>
    </location>
</feature>
<dbReference type="SUPFAM" id="SSF144206">
    <property type="entry name" value="NOB1 zinc finger-like"/>
    <property type="match status" value="1"/>
</dbReference>
<dbReference type="InterPro" id="IPR036283">
    <property type="entry name" value="NOB1_Zf-like_sf"/>
</dbReference>
<proteinExistence type="inferred from homology"/>
<dbReference type="Pfam" id="PF08772">
    <property type="entry name" value="Zn_ribbon_NOB1"/>
    <property type="match status" value="1"/>
</dbReference>
<comment type="subcellular location">
    <subcellularLocation>
        <location evidence="1 12">Nucleus</location>
    </subcellularLocation>
</comment>
<organism evidence="17 18">
    <name type="scientific">Batillaria attramentaria</name>
    <dbReference type="NCBI Taxonomy" id="370345"/>
    <lineage>
        <taxon>Eukaryota</taxon>
        <taxon>Metazoa</taxon>
        <taxon>Spiralia</taxon>
        <taxon>Lophotrochozoa</taxon>
        <taxon>Mollusca</taxon>
        <taxon>Gastropoda</taxon>
        <taxon>Caenogastropoda</taxon>
        <taxon>Sorbeoconcha</taxon>
        <taxon>Cerithioidea</taxon>
        <taxon>Batillariidae</taxon>
        <taxon>Batillaria</taxon>
    </lineage>
</organism>
<evidence type="ECO:0000313" key="18">
    <source>
        <dbReference type="Proteomes" id="UP001519460"/>
    </source>
</evidence>
<keyword evidence="10 12" id="KW-0539">Nucleus</keyword>
<evidence type="ECO:0000256" key="2">
    <source>
        <dbReference type="ARBA" id="ARBA00005858"/>
    </source>
</evidence>
<feature type="binding site" evidence="13">
    <location>
        <position position="303"/>
    </location>
    <ligand>
        <name>Zn(2+)</name>
        <dbReference type="ChEBI" id="CHEBI:29105"/>
    </ligand>
</feature>
<keyword evidence="5" id="KW-0540">Nuclease</keyword>
<reference evidence="17 18" key="1">
    <citation type="journal article" date="2023" name="Sci. Data">
        <title>Genome assembly of the Korean intertidal mud-creeper Batillaria attramentaria.</title>
        <authorList>
            <person name="Patra A.K."/>
            <person name="Ho P.T."/>
            <person name="Jun S."/>
            <person name="Lee S.J."/>
            <person name="Kim Y."/>
            <person name="Won Y.J."/>
        </authorList>
    </citation>
    <scope>NUCLEOTIDE SEQUENCE [LARGE SCALE GENOMIC DNA]</scope>
    <source>
        <strain evidence="17">Wonlab-2016</strain>
    </source>
</reference>
<dbReference type="GO" id="GO:0005634">
    <property type="term" value="C:nucleus"/>
    <property type="evidence" value="ECO:0007669"/>
    <property type="project" value="UniProtKB-SubCell"/>
</dbReference>
<dbReference type="InterPro" id="IPR033411">
    <property type="entry name" value="Ribonuclease_PIN"/>
</dbReference>
<evidence type="ECO:0000256" key="6">
    <source>
        <dbReference type="ARBA" id="ARBA00022723"/>
    </source>
</evidence>
<dbReference type="InterPro" id="IPR039907">
    <property type="entry name" value="NOB1"/>
</dbReference>
<comment type="function">
    <text evidence="11">May play a role in mRNA degradation. Endonuclease required for processing of 20S pre-rRNA precursor and biogenesis of 40S ribosomal subunits.</text>
</comment>
<dbReference type="InterPro" id="IPR017117">
    <property type="entry name" value="Nob1_euk"/>
</dbReference>
<name>A0ABD0M089_9CAEN</name>
<dbReference type="GO" id="GO:0008270">
    <property type="term" value="F:zinc ion binding"/>
    <property type="evidence" value="ECO:0007669"/>
    <property type="project" value="UniProtKB-KW"/>
</dbReference>
<dbReference type="PIRSF" id="PIRSF037125">
    <property type="entry name" value="D-site_20S_pre-rRNA_nuclease"/>
    <property type="match status" value="1"/>
</dbReference>
<evidence type="ECO:0000256" key="3">
    <source>
        <dbReference type="ARBA" id="ARBA00018439"/>
    </source>
</evidence>
<dbReference type="AlphaFoldDB" id="A0ABD0M089"/>
<feature type="region of interest" description="Disordered" evidence="14">
    <location>
        <begin position="406"/>
        <end position="428"/>
    </location>
</feature>
<keyword evidence="7" id="KW-0863">Zinc-finger</keyword>
<feature type="binding site" evidence="13">
    <location>
        <position position="288"/>
    </location>
    <ligand>
        <name>Zn(2+)</name>
        <dbReference type="ChEBI" id="CHEBI:29105"/>
    </ligand>
</feature>
<dbReference type="CDD" id="cd09876">
    <property type="entry name" value="PIN_Nob1-like"/>
    <property type="match status" value="1"/>
</dbReference>
<dbReference type="EMBL" id="JACVVK020000014">
    <property type="protein sequence ID" value="KAK7504642.1"/>
    <property type="molecule type" value="Genomic_DNA"/>
</dbReference>
<evidence type="ECO:0000259" key="16">
    <source>
        <dbReference type="Pfam" id="PF17146"/>
    </source>
</evidence>
<accession>A0ABD0M089</accession>
<feature type="binding site" evidence="13">
    <location>
        <position position="300"/>
    </location>
    <ligand>
        <name>Zn(2+)</name>
        <dbReference type="ChEBI" id="CHEBI:29105"/>
    </ligand>
</feature>
<comment type="similarity">
    <text evidence="2 12">Belongs to the NOB1 family.</text>
</comment>
<dbReference type="Gene3D" id="3.40.50.1010">
    <property type="entry name" value="5'-nuclease"/>
    <property type="match status" value="1"/>
</dbReference>
<keyword evidence="18" id="KW-1185">Reference proteome</keyword>
<evidence type="ECO:0000256" key="12">
    <source>
        <dbReference type="PIRNR" id="PIRNR037125"/>
    </source>
</evidence>
<dbReference type="Proteomes" id="UP001519460">
    <property type="component" value="Unassembled WGS sequence"/>
</dbReference>
<evidence type="ECO:0000256" key="4">
    <source>
        <dbReference type="ARBA" id="ARBA00022553"/>
    </source>
</evidence>
<dbReference type="PANTHER" id="PTHR12814:SF2">
    <property type="entry name" value="RNA-BINDING PROTEIN NOB1"/>
    <property type="match status" value="1"/>
</dbReference>
<evidence type="ECO:0000256" key="7">
    <source>
        <dbReference type="ARBA" id="ARBA00022771"/>
    </source>
</evidence>
<feature type="region of interest" description="Disordered" evidence="14">
    <location>
        <begin position="205"/>
        <end position="237"/>
    </location>
</feature>
<gene>
    <name evidence="17" type="ORF">BaRGS_00004128</name>
</gene>
<evidence type="ECO:0000256" key="14">
    <source>
        <dbReference type="SAM" id="MobiDB-lite"/>
    </source>
</evidence>
<evidence type="ECO:0000256" key="8">
    <source>
        <dbReference type="ARBA" id="ARBA00022801"/>
    </source>
</evidence>
<dbReference type="InterPro" id="IPR014881">
    <property type="entry name" value="NOB1_Zn-bd"/>
</dbReference>
<evidence type="ECO:0000313" key="17">
    <source>
        <dbReference type="EMBL" id="KAK7504642.1"/>
    </source>
</evidence>
<evidence type="ECO:0000256" key="13">
    <source>
        <dbReference type="PIRSR" id="PIRSR037125-1"/>
    </source>
</evidence>
<keyword evidence="9 12" id="KW-0862">Zinc</keyword>
<keyword evidence="4" id="KW-0597">Phosphoprotein</keyword>
<evidence type="ECO:0000256" key="1">
    <source>
        <dbReference type="ARBA" id="ARBA00004123"/>
    </source>
</evidence>
<evidence type="ECO:0000259" key="15">
    <source>
        <dbReference type="Pfam" id="PF08772"/>
    </source>
</evidence>
<evidence type="ECO:0000256" key="9">
    <source>
        <dbReference type="ARBA" id="ARBA00022833"/>
    </source>
</evidence>
<dbReference type="Pfam" id="PF17146">
    <property type="entry name" value="PIN_6"/>
    <property type="match status" value="1"/>
</dbReference>
<dbReference type="GO" id="GO:0004521">
    <property type="term" value="F:RNA endonuclease activity"/>
    <property type="evidence" value="ECO:0007669"/>
    <property type="project" value="UniProtKB-UniRule"/>
</dbReference>
<dbReference type="Gene3D" id="6.20.210.10">
    <property type="entry name" value="Nin one binding (NOB1), Zn-ribbon-like"/>
    <property type="match status" value="1"/>
</dbReference>
<comment type="caution">
    <text evidence="17">The sequence shown here is derived from an EMBL/GenBank/DDBJ whole genome shotgun (WGS) entry which is preliminary data.</text>
</comment>
<dbReference type="PANTHER" id="PTHR12814">
    <property type="entry name" value="RNA-BINDING PROTEIN NOB1"/>
    <property type="match status" value="1"/>
</dbReference>
<protein>
    <recommendedName>
        <fullName evidence="3 12">RNA-binding protein NOB1</fullName>
    </recommendedName>
</protein>
<feature type="compositionally biased region" description="Polar residues" evidence="14">
    <location>
        <begin position="217"/>
        <end position="227"/>
    </location>
</feature>
<evidence type="ECO:0000256" key="10">
    <source>
        <dbReference type="ARBA" id="ARBA00023242"/>
    </source>
</evidence>
<evidence type="ECO:0000256" key="11">
    <source>
        <dbReference type="ARBA" id="ARBA00045628"/>
    </source>
</evidence>
<feature type="domain" description="Nin one binding (NOB1) Zn-ribbon-like" evidence="15">
    <location>
        <begin position="275"/>
        <end position="345"/>
    </location>
</feature>
<dbReference type="FunFam" id="3.40.50.1010:FF:000018">
    <property type="entry name" value="RNA-binding protein NOB1"/>
    <property type="match status" value="1"/>
</dbReference>